<dbReference type="RefSeq" id="WP_138659461.1">
    <property type="nucleotide sequence ID" value="NZ_VATY01000004.1"/>
</dbReference>
<sequence length="222" mass="25608">MEQEILKSWNENADEWIKNLEERKISSREITDKAIVAAISELDANNILDCGCGEGWLTRSMTEIGKNCVGIDATSRLIENARLKGSETFHLMSYEDVISEVQIPESPFDTVVFNFCLYQKDGLVGLFKGIKKVIYKNGHILIQTLHPYFLKQQGLPQKSQWISDSWKGLSGDFKNGHKWYARTFEDWMTEFYKSELDLKEKIEVRDSEKIPLSVIYILTLKS</sequence>
<gene>
    <name evidence="1" type="ORF">FEE95_18245</name>
</gene>
<dbReference type="PANTHER" id="PTHR43861">
    <property type="entry name" value="TRANS-ACONITATE 2-METHYLTRANSFERASE-RELATED"/>
    <property type="match status" value="1"/>
</dbReference>
<reference evidence="1 2" key="1">
    <citation type="submission" date="2019-05" db="EMBL/GenBank/DDBJ databases">
        <authorList>
            <person name="Zhang J.-Y."/>
            <person name="Feg X."/>
            <person name="Du Z.-J."/>
        </authorList>
    </citation>
    <scope>NUCLEOTIDE SEQUENCE [LARGE SCALE GENOMIC DNA]</scope>
    <source>
        <strain evidence="1 2">RZ26</strain>
    </source>
</reference>
<proteinExistence type="predicted"/>
<dbReference type="Proteomes" id="UP000310314">
    <property type="component" value="Unassembled WGS sequence"/>
</dbReference>
<protein>
    <submittedName>
        <fullName evidence="1">Class I SAM-dependent methyltransferase</fullName>
    </submittedName>
</protein>
<name>A0A5S3PHU3_9FLAO</name>
<dbReference type="GO" id="GO:0008168">
    <property type="term" value="F:methyltransferase activity"/>
    <property type="evidence" value="ECO:0007669"/>
    <property type="project" value="UniProtKB-KW"/>
</dbReference>
<evidence type="ECO:0000313" key="1">
    <source>
        <dbReference type="EMBL" id="TMM53838.1"/>
    </source>
</evidence>
<dbReference type="Pfam" id="PF13489">
    <property type="entry name" value="Methyltransf_23"/>
    <property type="match status" value="1"/>
</dbReference>
<organism evidence="1 2">
    <name type="scientific">Maribacter algarum</name>
    <name type="common">ex Zhang et al. 2020</name>
    <dbReference type="NCBI Taxonomy" id="2578118"/>
    <lineage>
        <taxon>Bacteria</taxon>
        <taxon>Pseudomonadati</taxon>
        <taxon>Bacteroidota</taxon>
        <taxon>Flavobacteriia</taxon>
        <taxon>Flavobacteriales</taxon>
        <taxon>Flavobacteriaceae</taxon>
        <taxon>Maribacter</taxon>
    </lineage>
</organism>
<dbReference type="GO" id="GO:0032259">
    <property type="term" value="P:methylation"/>
    <property type="evidence" value="ECO:0007669"/>
    <property type="project" value="UniProtKB-KW"/>
</dbReference>
<dbReference type="AlphaFoldDB" id="A0A5S3PHU3"/>
<dbReference type="InterPro" id="IPR029063">
    <property type="entry name" value="SAM-dependent_MTases_sf"/>
</dbReference>
<dbReference type="OrthoDB" id="9791837at2"/>
<dbReference type="PANTHER" id="PTHR43861:SF1">
    <property type="entry name" value="TRANS-ACONITATE 2-METHYLTRANSFERASE"/>
    <property type="match status" value="1"/>
</dbReference>
<evidence type="ECO:0000313" key="2">
    <source>
        <dbReference type="Proteomes" id="UP000310314"/>
    </source>
</evidence>
<accession>A0A5S3PHU3</accession>
<keyword evidence="1" id="KW-0489">Methyltransferase</keyword>
<comment type="caution">
    <text evidence="1">The sequence shown here is derived from an EMBL/GenBank/DDBJ whole genome shotgun (WGS) entry which is preliminary data.</text>
</comment>
<dbReference type="CDD" id="cd02440">
    <property type="entry name" value="AdoMet_MTases"/>
    <property type="match status" value="1"/>
</dbReference>
<keyword evidence="2" id="KW-1185">Reference proteome</keyword>
<dbReference type="Gene3D" id="3.40.50.150">
    <property type="entry name" value="Vaccinia Virus protein VP39"/>
    <property type="match status" value="1"/>
</dbReference>
<dbReference type="SUPFAM" id="SSF53335">
    <property type="entry name" value="S-adenosyl-L-methionine-dependent methyltransferases"/>
    <property type="match status" value="1"/>
</dbReference>
<dbReference type="EMBL" id="VATY01000004">
    <property type="protein sequence ID" value="TMM53838.1"/>
    <property type="molecule type" value="Genomic_DNA"/>
</dbReference>
<keyword evidence="1" id="KW-0808">Transferase</keyword>